<dbReference type="Proteomes" id="UP000294359">
    <property type="component" value="Chromosome"/>
</dbReference>
<organism evidence="2 3">
    <name type="scientific">Pseudoduganella plicata</name>
    <dbReference type="NCBI Taxonomy" id="321984"/>
    <lineage>
        <taxon>Bacteria</taxon>
        <taxon>Pseudomonadati</taxon>
        <taxon>Pseudomonadota</taxon>
        <taxon>Betaproteobacteria</taxon>
        <taxon>Burkholderiales</taxon>
        <taxon>Oxalobacteraceae</taxon>
        <taxon>Telluria group</taxon>
        <taxon>Pseudoduganella</taxon>
    </lineage>
</organism>
<sequence length="314" mass="33542">MIRASSSPTSQGIDATAALQGREAVSASPGPIPPPPPPPPKPPSGRSQMSSLQANLVRQAKSAQPGGPSAPGTVKKSWAISTTPAIHKHQGGEYKTLTSFALTLKDKGISHYSNNIDDKAGFVEAWKAKASNTLRMNTEQVESIDEAKLAEVVKTLTNIDNEWDGYKVSTQPQTFRGDGLSIGESYPWLQNIIKGAKGDEVTKIDVNVTETSPTIMSTSGDKDCNYAKNAKILWKFSLPEGQHRGISEPIYASENEVTFPIYNKMNVKSVTVIPEGKSFDSETNGTGFGDAHRYVIEAEMLPKPGVRAGSAGAG</sequence>
<evidence type="ECO:0000256" key="1">
    <source>
        <dbReference type="SAM" id="MobiDB-lite"/>
    </source>
</evidence>
<dbReference type="Gene3D" id="3.90.176.10">
    <property type="entry name" value="Toxin ADP-ribosyltransferase, Chain A, domain 1"/>
    <property type="match status" value="1"/>
</dbReference>
<feature type="compositionally biased region" description="Pro residues" evidence="1">
    <location>
        <begin position="30"/>
        <end position="43"/>
    </location>
</feature>
<reference evidence="2 3" key="1">
    <citation type="submission" date="2019-03" db="EMBL/GenBank/DDBJ databases">
        <title>Draft Genome Sequences of Six Type Strains of the Genus Massilia.</title>
        <authorList>
            <person name="Miess H."/>
            <person name="Frediansyhah A."/>
            <person name="Gross H."/>
        </authorList>
    </citation>
    <scope>NUCLEOTIDE SEQUENCE [LARGE SCALE GENOMIC DNA]</scope>
    <source>
        <strain evidence="2 3">DSM 17505</strain>
    </source>
</reference>
<name>A0ABX5SBX9_9BURK</name>
<evidence type="ECO:0000313" key="3">
    <source>
        <dbReference type="Proteomes" id="UP000294359"/>
    </source>
</evidence>
<evidence type="ECO:0000313" key="2">
    <source>
        <dbReference type="EMBL" id="QBQ37077.1"/>
    </source>
</evidence>
<dbReference type="RefSeq" id="WP_134385445.1">
    <property type="nucleotide sequence ID" value="NZ_BMWW01000006.1"/>
</dbReference>
<feature type="region of interest" description="Disordered" evidence="1">
    <location>
        <begin position="1"/>
        <end position="75"/>
    </location>
</feature>
<dbReference type="SUPFAM" id="SSF56399">
    <property type="entry name" value="ADP-ribosylation"/>
    <property type="match status" value="1"/>
</dbReference>
<accession>A0ABX5SBX9</accession>
<proteinExistence type="predicted"/>
<feature type="compositionally biased region" description="Polar residues" evidence="1">
    <location>
        <begin position="45"/>
        <end position="56"/>
    </location>
</feature>
<protein>
    <submittedName>
        <fullName evidence="2">Uncharacterized protein</fullName>
    </submittedName>
</protein>
<dbReference type="EMBL" id="CP038026">
    <property type="protein sequence ID" value="QBQ37077.1"/>
    <property type="molecule type" value="Genomic_DNA"/>
</dbReference>
<gene>
    <name evidence="2" type="ORF">E1742_13530</name>
</gene>
<feature type="compositionally biased region" description="Polar residues" evidence="1">
    <location>
        <begin position="1"/>
        <end position="13"/>
    </location>
</feature>
<keyword evidence="3" id="KW-1185">Reference proteome</keyword>